<evidence type="ECO:0000313" key="1">
    <source>
        <dbReference type="EMBL" id="CAB4143877.1"/>
    </source>
</evidence>
<dbReference type="EMBL" id="LR796996">
    <property type="protein sequence ID" value="CAB4180577.1"/>
    <property type="molecule type" value="Genomic_DNA"/>
</dbReference>
<dbReference type="EMBL" id="LR796439">
    <property type="protein sequence ID" value="CAB4143877.1"/>
    <property type="molecule type" value="Genomic_DNA"/>
</dbReference>
<dbReference type="EMBL" id="LR797152">
    <property type="protein sequence ID" value="CAB4189686.1"/>
    <property type="molecule type" value="Genomic_DNA"/>
</dbReference>
<evidence type="ECO:0000313" key="3">
    <source>
        <dbReference type="EMBL" id="CAB4189686.1"/>
    </source>
</evidence>
<evidence type="ECO:0000313" key="4">
    <source>
        <dbReference type="EMBL" id="CAB4221767.1"/>
    </source>
</evidence>
<sequence length="56" mass="6441">MNNFSECWVEAKAAELIGKIKRSQWAESCFADVRRFMAEGYACDVAMAISWGYWGR</sequence>
<protein>
    <submittedName>
        <fullName evidence="4">Uncharacterized protein</fullName>
    </submittedName>
</protein>
<proteinExistence type="predicted"/>
<reference evidence="4" key="1">
    <citation type="submission" date="2020-05" db="EMBL/GenBank/DDBJ databases">
        <authorList>
            <person name="Chiriac C."/>
            <person name="Salcher M."/>
            <person name="Ghai R."/>
            <person name="Kavagutti S V."/>
        </authorList>
    </citation>
    <scope>NUCLEOTIDE SEQUENCE</scope>
</reference>
<evidence type="ECO:0000313" key="2">
    <source>
        <dbReference type="EMBL" id="CAB4180577.1"/>
    </source>
</evidence>
<name>A0A6J5T5C6_9CAUD</name>
<accession>A0A6J5T5C6</accession>
<gene>
    <name evidence="2" type="ORF">UFOVP1045_54</name>
    <name evidence="3" type="ORF">UFOVP1194_8</name>
    <name evidence="4" type="ORF">UFOVP1641_4</name>
    <name evidence="1" type="ORF">UFOVP466_7</name>
</gene>
<dbReference type="EMBL" id="LR797505">
    <property type="protein sequence ID" value="CAB4221767.1"/>
    <property type="molecule type" value="Genomic_DNA"/>
</dbReference>
<organism evidence="4">
    <name type="scientific">uncultured Caudovirales phage</name>
    <dbReference type="NCBI Taxonomy" id="2100421"/>
    <lineage>
        <taxon>Viruses</taxon>
        <taxon>Duplodnaviria</taxon>
        <taxon>Heunggongvirae</taxon>
        <taxon>Uroviricota</taxon>
        <taxon>Caudoviricetes</taxon>
        <taxon>Peduoviridae</taxon>
        <taxon>Maltschvirus</taxon>
        <taxon>Maltschvirus maltsch</taxon>
    </lineage>
</organism>